<evidence type="ECO:0000256" key="3">
    <source>
        <dbReference type="ARBA" id="ARBA00023125"/>
    </source>
</evidence>
<evidence type="ECO:0000256" key="5">
    <source>
        <dbReference type="ARBA" id="ARBA00023242"/>
    </source>
</evidence>
<protein>
    <recommendedName>
        <fullName evidence="6">AP2/ERF domain-containing protein</fullName>
    </recommendedName>
</protein>
<dbReference type="GO" id="GO:0005634">
    <property type="term" value="C:nucleus"/>
    <property type="evidence" value="ECO:0007669"/>
    <property type="project" value="UniProtKB-SubCell"/>
</dbReference>
<gene>
    <name evidence="7" type="ORF">IFM89_005344</name>
</gene>
<accession>A0A835HFF5</accession>
<dbReference type="FunFam" id="3.30.730.10:FF:000001">
    <property type="entry name" value="Ethylene-responsive transcription factor 2"/>
    <property type="match status" value="1"/>
</dbReference>
<sequence length="259" mass="29713">MTISPPVKFSEHVLTTTKLVHHQKSSKIRHKVVRIIVTDVDATDSSSDEDEEGKFVRRVKRHVREIDIKLQQQVKLVVGTEKSKKKRRKMIKLPVPTPKIEKPKIEKQEQGKQRKKYRGVRQRPWGRWAAEIRDPTLRKRLWLGTFNTAEEAAKSYDNAAIMLKGSNAITNFPTTPPDHFYSKSASEEDVSVKSPTSVLNGDFFPFSPFSYGDAADMFGFDFELPLTLPDIELPKRYAAVGEEEFGEFDVDYFSVEVVR</sequence>
<keyword evidence="5" id="KW-0539">Nucleus</keyword>
<keyword evidence="2" id="KW-0805">Transcription regulation</keyword>
<dbReference type="PANTHER" id="PTHR31194:SF166">
    <property type="entry name" value="PATHOGENESIS-RELATED GENES TRANSCRIPTIONAL ACTIVATOR PTI6"/>
    <property type="match status" value="1"/>
</dbReference>
<dbReference type="InterPro" id="IPR001471">
    <property type="entry name" value="AP2/ERF_dom"/>
</dbReference>
<dbReference type="InterPro" id="IPR036955">
    <property type="entry name" value="AP2/ERF_dom_sf"/>
</dbReference>
<dbReference type="CDD" id="cd00018">
    <property type="entry name" value="AP2"/>
    <property type="match status" value="1"/>
</dbReference>
<evidence type="ECO:0000313" key="8">
    <source>
        <dbReference type="Proteomes" id="UP000631114"/>
    </source>
</evidence>
<dbReference type="PRINTS" id="PR00367">
    <property type="entry name" value="ETHRSPELEMNT"/>
</dbReference>
<dbReference type="SUPFAM" id="SSF54171">
    <property type="entry name" value="DNA-binding domain"/>
    <property type="match status" value="1"/>
</dbReference>
<organism evidence="7 8">
    <name type="scientific">Coptis chinensis</name>
    <dbReference type="NCBI Taxonomy" id="261450"/>
    <lineage>
        <taxon>Eukaryota</taxon>
        <taxon>Viridiplantae</taxon>
        <taxon>Streptophyta</taxon>
        <taxon>Embryophyta</taxon>
        <taxon>Tracheophyta</taxon>
        <taxon>Spermatophyta</taxon>
        <taxon>Magnoliopsida</taxon>
        <taxon>Ranunculales</taxon>
        <taxon>Ranunculaceae</taxon>
        <taxon>Coptidoideae</taxon>
        <taxon>Coptis</taxon>
    </lineage>
</organism>
<feature type="domain" description="AP2/ERF" evidence="6">
    <location>
        <begin position="116"/>
        <end position="173"/>
    </location>
</feature>
<dbReference type="Pfam" id="PF00847">
    <property type="entry name" value="AP2"/>
    <property type="match status" value="1"/>
</dbReference>
<evidence type="ECO:0000313" key="7">
    <source>
        <dbReference type="EMBL" id="KAF9595858.1"/>
    </source>
</evidence>
<dbReference type="Proteomes" id="UP000631114">
    <property type="component" value="Unassembled WGS sequence"/>
</dbReference>
<dbReference type="EMBL" id="JADFTS010000007">
    <property type="protein sequence ID" value="KAF9595858.1"/>
    <property type="molecule type" value="Genomic_DNA"/>
</dbReference>
<name>A0A835HFF5_9MAGN</name>
<keyword evidence="8" id="KW-1185">Reference proteome</keyword>
<dbReference type="AlphaFoldDB" id="A0A835HFF5"/>
<dbReference type="GO" id="GO:0003677">
    <property type="term" value="F:DNA binding"/>
    <property type="evidence" value="ECO:0007669"/>
    <property type="project" value="UniProtKB-KW"/>
</dbReference>
<dbReference type="OrthoDB" id="682005at2759"/>
<comment type="caution">
    <text evidence="7">The sequence shown here is derived from an EMBL/GenBank/DDBJ whole genome shotgun (WGS) entry which is preliminary data.</text>
</comment>
<dbReference type="PANTHER" id="PTHR31194">
    <property type="entry name" value="SHN SHINE , DNA BINDING / TRANSCRIPTION FACTOR"/>
    <property type="match status" value="1"/>
</dbReference>
<dbReference type="PROSITE" id="PS51032">
    <property type="entry name" value="AP2_ERF"/>
    <property type="match status" value="1"/>
</dbReference>
<evidence type="ECO:0000256" key="4">
    <source>
        <dbReference type="ARBA" id="ARBA00023163"/>
    </source>
</evidence>
<evidence type="ECO:0000256" key="2">
    <source>
        <dbReference type="ARBA" id="ARBA00023015"/>
    </source>
</evidence>
<dbReference type="GO" id="GO:0003700">
    <property type="term" value="F:DNA-binding transcription factor activity"/>
    <property type="evidence" value="ECO:0007669"/>
    <property type="project" value="InterPro"/>
</dbReference>
<keyword evidence="4" id="KW-0804">Transcription</keyword>
<proteinExistence type="predicted"/>
<dbReference type="PIRSF" id="PIRSF038123">
    <property type="entry name" value="PTI6"/>
    <property type="match status" value="1"/>
</dbReference>
<dbReference type="InterPro" id="IPR050913">
    <property type="entry name" value="AP2/ERF_ERF"/>
</dbReference>
<dbReference type="SMART" id="SM00380">
    <property type="entry name" value="AP2"/>
    <property type="match status" value="1"/>
</dbReference>
<evidence type="ECO:0000259" key="6">
    <source>
        <dbReference type="PROSITE" id="PS51032"/>
    </source>
</evidence>
<dbReference type="InterPro" id="IPR016177">
    <property type="entry name" value="DNA-bd_dom_sf"/>
</dbReference>
<reference evidence="7 8" key="1">
    <citation type="submission" date="2020-10" db="EMBL/GenBank/DDBJ databases">
        <title>The Coptis chinensis genome and diversification of protoberbering-type alkaloids.</title>
        <authorList>
            <person name="Wang B."/>
            <person name="Shu S."/>
            <person name="Song C."/>
            <person name="Liu Y."/>
        </authorList>
    </citation>
    <scope>NUCLEOTIDE SEQUENCE [LARGE SCALE GENOMIC DNA]</scope>
    <source>
        <strain evidence="7">HL-2020</strain>
        <tissue evidence="7">Leaf</tissue>
    </source>
</reference>
<comment type="subcellular location">
    <subcellularLocation>
        <location evidence="1">Nucleus</location>
    </subcellularLocation>
</comment>
<keyword evidence="3" id="KW-0238">DNA-binding</keyword>
<evidence type="ECO:0000256" key="1">
    <source>
        <dbReference type="ARBA" id="ARBA00004123"/>
    </source>
</evidence>
<dbReference type="Gene3D" id="3.30.730.10">
    <property type="entry name" value="AP2/ERF domain"/>
    <property type="match status" value="1"/>
</dbReference>